<dbReference type="GO" id="GO:0016301">
    <property type="term" value="F:kinase activity"/>
    <property type="evidence" value="ECO:0007669"/>
    <property type="project" value="UniProtKB-KW"/>
</dbReference>
<keyword evidence="2" id="KW-0808">Transferase</keyword>
<reference evidence="2" key="1">
    <citation type="submission" date="2024-07" db="EMBL/GenBank/DDBJ databases">
        <authorList>
            <person name="Yu S.T."/>
        </authorList>
    </citation>
    <scope>NUCLEOTIDE SEQUENCE</scope>
    <source>
        <strain evidence="2">R41</strain>
    </source>
</reference>
<evidence type="ECO:0000256" key="1">
    <source>
        <dbReference type="SAM" id="MobiDB-lite"/>
    </source>
</evidence>
<gene>
    <name evidence="2" type="ORF">AB5J53_44145</name>
</gene>
<dbReference type="AlphaFoldDB" id="A0AB39RSG7"/>
<evidence type="ECO:0000313" key="2">
    <source>
        <dbReference type="EMBL" id="XDQ58149.1"/>
    </source>
</evidence>
<protein>
    <submittedName>
        <fullName evidence="2">Histidine kinase</fullName>
    </submittedName>
</protein>
<dbReference type="EMBL" id="CP163443">
    <property type="protein sequence ID" value="XDQ58149.1"/>
    <property type="molecule type" value="Genomic_DNA"/>
</dbReference>
<feature type="compositionally biased region" description="Basic residues" evidence="1">
    <location>
        <begin position="192"/>
        <end position="203"/>
    </location>
</feature>
<organism evidence="2">
    <name type="scientific">Streptomyces sp. R41</name>
    <dbReference type="NCBI Taxonomy" id="3238632"/>
    <lineage>
        <taxon>Bacteria</taxon>
        <taxon>Bacillati</taxon>
        <taxon>Actinomycetota</taxon>
        <taxon>Actinomycetes</taxon>
        <taxon>Kitasatosporales</taxon>
        <taxon>Streptomycetaceae</taxon>
        <taxon>Streptomyces</taxon>
    </lineage>
</organism>
<proteinExistence type="predicted"/>
<name>A0AB39RSG7_9ACTN</name>
<keyword evidence="2" id="KW-0418">Kinase</keyword>
<feature type="region of interest" description="Disordered" evidence="1">
    <location>
        <begin position="167"/>
        <end position="203"/>
    </location>
</feature>
<accession>A0AB39RSG7</accession>
<sequence>MDRTENVVVFRFTEQASAYQALSELKQLGGPTVEVTGAMLVERRLDGTVRIPEGADARAGEGTLVGGLVGAVVGLLGGPVGVVLGWGTGALVGGGADWRRATESSGLVALVADEVSAGSTVLVAEVAERDTAAINLLAMRFGAVLERRPSERVRAEVKAVREAEEAAEREAAKARREQKKAELEATMEARGKALKKRLQRPAA</sequence>
<dbReference type="RefSeq" id="WP_369251206.1">
    <property type="nucleotide sequence ID" value="NZ_CP163443.1"/>
</dbReference>
<feature type="compositionally biased region" description="Basic and acidic residues" evidence="1">
    <location>
        <begin position="167"/>
        <end position="191"/>
    </location>
</feature>